<feature type="compositionally biased region" description="Basic and acidic residues" evidence="8">
    <location>
        <begin position="116"/>
        <end position="127"/>
    </location>
</feature>
<name>A0A8S3X1R9_PARAO</name>
<reference evidence="9" key="1">
    <citation type="submission" date="2021-04" db="EMBL/GenBank/DDBJ databases">
        <authorList>
            <person name="Tunstrom K."/>
        </authorList>
    </citation>
    <scope>NUCLEOTIDE SEQUENCE</scope>
</reference>
<evidence type="ECO:0000256" key="3">
    <source>
        <dbReference type="ARBA" id="ARBA00022980"/>
    </source>
</evidence>
<evidence type="ECO:0000256" key="8">
    <source>
        <dbReference type="SAM" id="MobiDB-lite"/>
    </source>
</evidence>
<dbReference type="Pfam" id="PF00886">
    <property type="entry name" value="Ribosomal_S16"/>
    <property type="match status" value="1"/>
</dbReference>
<comment type="similarity">
    <text evidence="2">Belongs to the bacterial ribosomal protein bS16 family.</text>
</comment>
<evidence type="ECO:0000256" key="5">
    <source>
        <dbReference type="ARBA" id="ARBA00023274"/>
    </source>
</evidence>
<dbReference type="GO" id="GO:0005763">
    <property type="term" value="C:mitochondrial small ribosomal subunit"/>
    <property type="evidence" value="ECO:0007669"/>
    <property type="project" value="TreeGrafter"/>
</dbReference>
<dbReference type="PANTHER" id="PTHR12919:SF20">
    <property type="entry name" value="SMALL RIBOSOMAL SUBUNIT PROTEIN BS16M"/>
    <property type="match status" value="1"/>
</dbReference>
<accession>A0A8S3X1R9</accession>
<evidence type="ECO:0000256" key="2">
    <source>
        <dbReference type="ARBA" id="ARBA00006668"/>
    </source>
</evidence>
<dbReference type="InterPro" id="IPR000307">
    <property type="entry name" value="Ribosomal_bS16"/>
</dbReference>
<dbReference type="GO" id="GO:0032543">
    <property type="term" value="P:mitochondrial translation"/>
    <property type="evidence" value="ECO:0007669"/>
    <property type="project" value="TreeGrafter"/>
</dbReference>
<keyword evidence="10" id="KW-1185">Reference proteome</keyword>
<comment type="caution">
    <text evidence="9">The sequence shown here is derived from an EMBL/GenBank/DDBJ whole genome shotgun (WGS) entry which is preliminary data.</text>
</comment>
<dbReference type="OrthoDB" id="407221at2759"/>
<dbReference type="HAMAP" id="MF_00385">
    <property type="entry name" value="Ribosomal_bS16"/>
    <property type="match status" value="1"/>
</dbReference>
<evidence type="ECO:0000256" key="6">
    <source>
        <dbReference type="ARBA" id="ARBA00035263"/>
    </source>
</evidence>
<feature type="region of interest" description="Disordered" evidence="8">
    <location>
        <begin position="116"/>
        <end position="135"/>
    </location>
</feature>
<keyword evidence="4" id="KW-0496">Mitochondrion</keyword>
<evidence type="ECO:0000256" key="7">
    <source>
        <dbReference type="ARBA" id="ARBA00035438"/>
    </source>
</evidence>
<dbReference type="PANTHER" id="PTHR12919">
    <property type="entry name" value="30S RIBOSOMAL PROTEIN S16"/>
    <property type="match status" value="1"/>
</dbReference>
<dbReference type="GO" id="GO:0005743">
    <property type="term" value="C:mitochondrial inner membrane"/>
    <property type="evidence" value="ECO:0007669"/>
    <property type="project" value="UniProtKB-ARBA"/>
</dbReference>
<sequence>MPLPPASGTGRYFAKAAKSIRLIRQGCTNRPFFHISVTHRKRLNSQPVIEQLGSYDPMPNFNNEKLVALNLERIKFWLGHGAHVSPPVAELLGLAGFFPIHPRSYMNAWRNRRTERENLEKQKEAEAAAKTADAS</sequence>
<dbReference type="EMBL" id="CAJQZP010000898">
    <property type="protein sequence ID" value="CAG4995062.1"/>
    <property type="molecule type" value="Genomic_DNA"/>
</dbReference>
<evidence type="ECO:0000256" key="1">
    <source>
        <dbReference type="ARBA" id="ARBA00004173"/>
    </source>
</evidence>
<dbReference type="Proteomes" id="UP000691718">
    <property type="component" value="Unassembled WGS sequence"/>
</dbReference>
<gene>
    <name evidence="9" type="ORF">PAPOLLO_LOCUS12747</name>
</gene>
<protein>
    <recommendedName>
        <fullName evidence="6">Small ribosomal subunit protein bS16m</fullName>
    </recommendedName>
    <alternativeName>
        <fullName evidence="7">28S ribosomal protein S16, mitochondrial</fullName>
    </alternativeName>
</protein>
<comment type="subcellular location">
    <subcellularLocation>
        <location evidence="1">Mitochondrion</location>
    </subcellularLocation>
</comment>
<evidence type="ECO:0000313" key="10">
    <source>
        <dbReference type="Proteomes" id="UP000691718"/>
    </source>
</evidence>
<keyword evidence="3" id="KW-0689">Ribosomal protein</keyword>
<evidence type="ECO:0000256" key="4">
    <source>
        <dbReference type="ARBA" id="ARBA00023128"/>
    </source>
</evidence>
<proteinExistence type="inferred from homology"/>
<dbReference type="FunFam" id="3.30.1320.10:FF:000004">
    <property type="entry name" value="28S ribosomal protein S16, mitochondrial"/>
    <property type="match status" value="1"/>
</dbReference>
<keyword evidence="5" id="KW-0687">Ribonucleoprotein</keyword>
<dbReference type="GO" id="GO:0003735">
    <property type="term" value="F:structural constituent of ribosome"/>
    <property type="evidence" value="ECO:0007669"/>
    <property type="project" value="InterPro"/>
</dbReference>
<dbReference type="AlphaFoldDB" id="A0A8S3X1R9"/>
<evidence type="ECO:0000313" key="9">
    <source>
        <dbReference type="EMBL" id="CAG4995062.1"/>
    </source>
</evidence>
<dbReference type="NCBIfam" id="TIGR00002">
    <property type="entry name" value="S16"/>
    <property type="match status" value="1"/>
</dbReference>
<organism evidence="9 10">
    <name type="scientific">Parnassius apollo</name>
    <name type="common">Apollo butterfly</name>
    <name type="synonym">Papilio apollo</name>
    <dbReference type="NCBI Taxonomy" id="110799"/>
    <lineage>
        <taxon>Eukaryota</taxon>
        <taxon>Metazoa</taxon>
        <taxon>Ecdysozoa</taxon>
        <taxon>Arthropoda</taxon>
        <taxon>Hexapoda</taxon>
        <taxon>Insecta</taxon>
        <taxon>Pterygota</taxon>
        <taxon>Neoptera</taxon>
        <taxon>Endopterygota</taxon>
        <taxon>Lepidoptera</taxon>
        <taxon>Glossata</taxon>
        <taxon>Ditrysia</taxon>
        <taxon>Papilionoidea</taxon>
        <taxon>Papilionidae</taxon>
        <taxon>Parnassiinae</taxon>
        <taxon>Parnassini</taxon>
        <taxon>Parnassius</taxon>
        <taxon>Parnassius</taxon>
    </lineage>
</organism>